<dbReference type="OMA" id="CARCYMI"/>
<evidence type="ECO:0000256" key="3">
    <source>
        <dbReference type="ARBA" id="ARBA00023038"/>
    </source>
</evidence>
<evidence type="ECO:0000313" key="7">
    <source>
        <dbReference type="RefSeq" id="XP_035693229.1"/>
    </source>
</evidence>
<keyword evidence="2" id="KW-0862">Zinc</keyword>
<dbReference type="InterPro" id="IPR001781">
    <property type="entry name" value="Znf_LIM"/>
</dbReference>
<sequence>MDADDHVGNEVENILDEHQEICVLLNKLRKAVNGDQSEPKEKSRTEPQVNSAHIRAMDHFLNFRPTPGIMTIDEEHHEILRLVSELQKMSRSYDSSMTSDRPKEDDIWRLRSDPVDDDDPGPGYEKIMERRRPQYDSVKIPKDDLCHHCNEVPESGLSLFQKTWCEDHLFCSFCNEELSLEFLFLEIDLRPVCARCYMVVEKGRGKRGGQKKSSTLERMRSPGSSGAVKRSNSLVRSFRKSAKKVQLPDALRNAGQETEVAIGEVEMADSPLSEDEFPWRESEGSH</sequence>
<dbReference type="RefSeq" id="XP_035693229.1">
    <property type="nucleotide sequence ID" value="XM_035837336.1"/>
</dbReference>
<dbReference type="Proteomes" id="UP000001554">
    <property type="component" value="Chromosome 12"/>
</dbReference>
<accession>A0A9J7N7R4</accession>
<reference evidence="7" key="2">
    <citation type="submission" date="2025-08" db="UniProtKB">
        <authorList>
            <consortium name="RefSeq"/>
        </authorList>
    </citation>
    <scope>IDENTIFICATION</scope>
    <source>
        <strain evidence="7">S238N-H82</strain>
        <tissue evidence="7">Testes</tissue>
    </source>
</reference>
<feature type="region of interest" description="Disordered" evidence="4">
    <location>
        <begin position="32"/>
        <end position="52"/>
    </location>
</feature>
<gene>
    <name evidence="7" type="primary">LOC118427505</name>
</gene>
<dbReference type="OrthoDB" id="9996661at2759"/>
<evidence type="ECO:0000259" key="5">
    <source>
        <dbReference type="SMART" id="SM00132"/>
    </source>
</evidence>
<name>A0A9J7N7R4_BRAFL</name>
<proteinExistence type="predicted"/>
<evidence type="ECO:0000313" key="6">
    <source>
        <dbReference type="Proteomes" id="UP000001554"/>
    </source>
</evidence>
<dbReference type="AlphaFoldDB" id="A0A9J7N7R4"/>
<dbReference type="InterPro" id="IPR017351">
    <property type="entry name" value="PINCH-1-4-like"/>
</dbReference>
<dbReference type="SMART" id="SM00132">
    <property type="entry name" value="LIM"/>
    <property type="match status" value="1"/>
</dbReference>
<dbReference type="GO" id="GO:0046872">
    <property type="term" value="F:metal ion binding"/>
    <property type="evidence" value="ECO:0007669"/>
    <property type="project" value="UniProtKB-KW"/>
</dbReference>
<dbReference type="PANTHER" id="PTHR24210">
    <property type="entry name" value="LIM DOMAIN-CONTAINING PROTEIN"/>
    <property type="match status" value="1"/>
</dbReference>
<feature type="compositionally biased region" description="Basic and acidic residues" evidence="4">
    <location>
        <begin position="277"/>
        <end position="286"/>
    </location>
</feature>
<dbReference type="PANTHER" id="PTHR24210:SF0">
    <property type="entry name" value="LIM DOMAIN-CONTAINING PROTEIN"/>
    <property type="match status" value="1"/>
</dbReference>
<feature type="domain" description="LIM zinc-binding" evidence="5">
    <location>
        <begin position="145"/>
        <end position="196"/>
    </location>
</feature>
<reference evidence="6" key="1">
    <citation type="journal article" date="2020" name="Nat. Ecol. Evol.">
        <title>Deeply conserved synteny resolves early events in vertebrate evolution.</title>
        <authorList>
            <person name="Simakov O."/>
            <person name="Marletaz F."/>
            <person name="Yue J.X."/>
            <person name="O'Connell B."/>
            <person name="Jenkins J."/>
            <person name="Brandt A."/>
            <person name="Calef R."/>
            <person name="Tung C.H."/>
            <person name="Huang T.K."/>
            <person name="Schmutz J."/>
            <person name="Satoh N."/>
            <person name="Yu J.K."/>
            <person name="Putnam N.H."/>
            <person name="Green R.E."/>
            <person name="Rokhsar D.S."/>
        </authorList>
    </citation>
    <scope>NUCLEOTIDE SEQUENCE [LARGE SCALE GENOMIC DNA]</scope>
    <source>
        <strain evidence="6">S238N-H82</strain>
    </source>
</reference>
<keyword evidence="1" id="KW-0479">Metal-binding</keyword>
<keyword evidence="6" id="KW-1185">Reference proteome</keyword>
<feature type="region of interest" description="Disordered" evidence="4">
    <location>
        <begin position="267"/>
        <end position="286"/>
    </location>
</feature>
<keyword evidence="3" id="KW-0440">LIM domain</keyword>
<dbReference type="GeneID" id="118427505"/>
<organism evidence="6 7">
    <name type="scientific">Branchiostoma floridae</name>
    <name type="common">Florida lancelet</name>
    <name type="synonym">Amphioxus</name>
    <dbReference type="NCBI Taxonomy" id="7739"/>
    <lineage>
        <taxon>Eukaryota</taxon>
        <taxon>Metazoa</taxon>
        <taxon>Chordata</taxon>
        <taxon>Cephalochordata</taxon>
        <taxon>Leptocardii</taxon>
        <taxon>Amphioxiformes</taxon>
        <taxon>Branchiostomatidae</taxon>
        <taxon>Branchiostoma</taxon>
    </lineage>
</organism>
<dbReference type="KEGG" id="bfo:118427505"/>
<evidence type="ECO:0000256" key="2">
    <source>
        <dbReference type="ARBA" id="ARBA00022833"/>
    </source>
</evidence>
<feature type="region of interest" description="Disordered" evidence="4">
    <location>
        <begin position="205"/>
        <end position="233"/>
    </location>
</feature>
<evidence type="ECO:0000256" key="1">
    <source>
        <dbReference type="ARBA" id="ARBA00022723"/>
    </source>
</evidence>
<protein>
    <submittedName>
        <fullName evidence="7">Uncharacterized protein LOC118427505 isoform X1</fullName>
    </submittedName>
</protein>
<dbReference type="CDD" id="cd09335">
    <property type="entry name" value="LIM5_PINCH"/>
    <property type="match status" value="1"/>
</dbReference>
<dbReference type="Gene3D" id="2.10.110.10">
    <property type="entry name" value="Cysteine Rich Protein"/>
    <property type="match status" value="1"/>
</dbReference>
<evidence type="ECO:0000256" key="4">
    <source>
        <dbReference type="SAM" id="MobiDB-lite"/>
    </source>
</evidence>